<keyword evidence="1" id="KW-0175">Coiled coil</keyword>
<organism evidence="2 3">
    <name type="scientific">Dictyocaulus viviparus</name>
    <name type="common">Bovine lungworm</name>
    <dbReference type="NCBI Taxonomy" id="29172"/>
    <lineage>
        <taxon>Eukaryota</taxon>
        <taxon>Metazoa</taxon>
        <taxon>Ecdysozoa</taxon>
        <taxon>Nematoda</taxon>
        <taxon>Chromadorea</taxon>
        <taxon>Rhabditida</taxon>
        <taxon>Rhabditina</taxon>
        <taxon>Rhabditomorpha</taxon>
        <taxon>Strongyloidea</taxon>
        <taxon>Metastrongylidae</taxon>
        <taxon>Dictyocaulus</taxon>
    </lineage>
</organism>
<feature type="coiled-coil region" evidence="1">
    <location>
        <begin position="30"/>
        <end position="127"/>
    </location>
</feature>
<protein>
    <submittedName>
        <fullName evidence="2">Uncharacterized protein</fullName>
    </submittedName>
</protein>
<evidence type="ECO:0000256" key="1">
    <source>
        <dbReference type="SAM" id="Coils"/>
    </source>
</evidence>
<reference evidence="3" key="2">
    <citation type="journal article" date="2016" name="Sci. Rep.">
        <title>Dictyocaulus viviparus genome, variome and transcriptome elucidate lungworm biology and support future intervention.</title>
        <authorList>
            <person name="McNulty S.N."/>
            <person name="Strube C."/>
            <person name="Rosa B.A."/>
            <person name="Martin J.C."/>
            <person name="Tyagi R."/>
            <person name="Choi Y.J."/>
            <person name="Wang Q."/>
            <person name="Hallsworth Pepin K."/>
            <person name="Zhang X."/>
            <person name="Ozersky P."/>
            <person name="Wilson R.K."/>
            <person name="Sternberg P.W."/>
            <person name="Gasser R.B."/>
            <person name="Mitreva M."/>
        </authorList>
    </citation>
    <scope>NUCLEOTIDE SEQUENCE [LARGE SCALE GENOMIC DNA]</scope>
    <source>
        <strain evidence="3">HannoverDv2000</strain>
    </source>
</reference>
<dbReference type="Proteomes" id="UP000053766">
    <property type="component" value="Unassembled WGS sequence"/>
</dbReference>
<reference evidence="2 3" key="1">
    <citation type="submission" date="2013-11" db="EMBL/GenBank/DDBJ databases">
        <title>Draft genome of the bovine lungworm Dictyocaulus viviparus.</title>
        <authorList>
            <person name="Mitreva M."/>
        </authorList>
    </citation>
    <scope>NUCLEOTIDE SEQUENCE [LARGE SCALE GENOMIC DNA]</scope>
    <source>
        <strain evidence="2 3">HannoverDv2000</strain>
    </source>
</reference>
<evidence type="ECO:0000313" key="2">
    <source>
        <dbReference type="EMBL" id="KJH41182.1"/>
    </source>
</evidence>
<keyword evidence="3" id="KW-1185">Reference proteome</keyword>
<proteinExistence type="predicted"/>
<dbReference type="OrthoDB" id="5848685at2759"/>
<gene>
    <name evidence="2" type="ORF">DICVIV_12841</name>
</gene>
<sequence length="185" mass="21758">MSSEITELCELVLKKDNELQSFKERISEINRLIEKKNAIAEQQKQTVQRQTEVIESLRDELDCEKERSAQLIKEKNVLQEELKSVKKTVEIEKDDALAKHILLSIEIEDMQRELEKQKEILAGTSIAQIVDRWERRVLNLENEIRERDVLIHTQQSLINDLRKNIRENSGLSDSFHSTIHLFQDL</sequence>
<evidence type="ECO:0000313" key="3">
    <source>
        <dbReference type="Proteomes" id="UP000053766"/>
    </source>
</evidence>
<name>A0A0D8XBS1_DICVI</name>
<dbReference type="AlphaFoldDB" id="A0A0D8XBS1"/>
<accession>A0A0D8XBS1</accession>
<dbReference type="EMBL" id="KN716884">
    <property type="protein sequence ID" value="KJH41182.1"/>
    <property type="molecule type" value="Genomic_DNA"/>
</dbReference>